<evidence type="ECO:0000256" key="1">
    <source>
        <dbReference type="SAM" id="Phobius"/>
    </source>
</evidence>
<feature type="transmembrane region" description="Helical" evidence="1">
    <location>
        <begin position="18"/>
        <end position="37"/>
    </location>
</feature>
<dbReference type="Proteomes" id="UP000235786">
    <property type="component" value="Unassembled WGS sequence"/>
</dbReference>
<dbReference type="EMBL" id="KZ613942">
    <property type="protein sequence ID" value="PMD43267.1"/>
    <property type="molecule type" value="Genomic_DNA"/>
</dbReference>
<organism evidence="2 3">
    <name type="scientific">Hyaloscypha variabilis (strain UAMH 11265 / GT02V1 / F)</name>
    <name type="common">Meliniomyces variabilis</name>
    <dbReference type="NCBI Taxonomy" id="1149755"/>
    <lineage>
        <taxon>Eukaryota</taxon>
        <taxon>Fungi</taxon>
        <taxon>Dikarya</taxon>
        <taxon>Ascomycota</taxon>
        <taxon>Pezizomycotina</taxon>
        <taxon>Leotiomycetes</taxon>
        <taxon>Helotiales</taxon>
        <taxon>Hyaloscyphaceae</taxon>
        <taxon>Hyaloscypha</taxon>
        <taxon>Hyaloscypha variabilis</taxon>
    </lineage>
</organism>
<keyword evidence="1" id="KW-0472">Membrane</keyword>
<proteinExistence type="predicted"/>
<dbReference type="AlphaFoldDB" id="A0A2J6RXN6"/>
<accession>A0A2J6RXN6</accession>
<evidence type="ECO:0000313" key="2">
    <source>
        <dbReference type="EMBL" id="PMD43267.1"/>
    </source>
</evidence>
<reference evidence="2 3" key="1">
    <citation type="submission" date="2016-04" db="EMBL/GenBank/DDBJ databases">
        <title>A degradative enzymes factory behind the ericoid mycorrhizal symbiosis.</title>
        <authorList>
            <consortium name="DOE Joint Genome Institute"/>
            <person name="Martino E."/>
            <person name="Morin E."/>
            <person name="Grelet G."/>
            <person name="Kuo A."/>
            <person name="Kohler A."/>
            <person name="Daghino S."/>
            <person name="Barry K."/>
            <person name="Choi C."/>
            <person name="Cichocki N."/>
            <person name="Clum A."/>
            <person name="Copeland A."/>
            <person name="Hainaut M."/>
            <person name="Haridas S."/>
            <person name="Labutti K."/>
            <person name="Lindquist E."/>
            <person name="Lipzen A."/>
            <person name="Khouja H.-R."/>
            <person name="Murat C."/>
            <person name="Ohm R."/>
            <person name="Olson A."/>
            <person name="Spatafora J."/>
            <person name="Veneault-Fourrey C."/>
            <person name="Henrissat B."/>
            <person name="Grigoriev I."/>
            <person name="Martin F."/>
            <person name="Perotto S."/>
        </authorList>
    </citation>
    <scope>NUCLEOTIDE SEQUENCE [LARGE SCALE GENOMIC DNA]</scope>
    <source>
        <strain evidence="2 3">F</strain>
    </source>
</reference>
<keyword evidence="1" id="KW-0812">Transmembrane</keyword>
<sequence>MSWQPGDSHLHLCFSSHFFFTTLLLRIVPLLSIAAFVQSGFIVRLVVADALHQCCSMPSHSVSQQLFSADDFCCYP</sequence>
<keyword evidence="3" id="KW-1185">Reference proteome</keyword>
<evidence type="ECO:0000313" key="3">
    <source>
        <dbReference type="Proteomes" id="UP000235786"/>
    </source>
</evidence>
<name>A0A2J6RXN6_HYAVF</name>
<keyword evidence="1" id="KW-1133">Transmembrane helix</keyword>
<protein>
    <submittedName>
        <fullName evidence="2">Uncharacterized protein</fullName>
    </submittedName>
</protein>
<gene>
    <name evidence="2" type="ORF">L207DRAFT_509774</name>
</gene>